<feature type="region of interest" description="Disordered" evidence="1">
    <location>
        <begin position="213"/>
        <end position="288"/>
    </location>
</feature>
<dbReference type="Proteomes" id="UP000694941">
    <property type="component" value="Unplaced"/>
</dbReference>
<feature type="compositionally biased region" description="Basic and acidic residues" evidence="1">
    <location>
        <begin position="35"/>
        <end position="47"/>
    </location>
</feature>
<feature type="compositionally biased region" description="Polar residues" evidence="1">
    <location>
        <begin position="367"/>
        <end position="380"/>
    </location>
</feature>
<evidence type="ECO:0000313" key="5">
    <source>
        <dbReference type="RefSeq" id="XP_022255045.1"/>
    </source>
</evidence>
<sequence length="394" mass="43809">MPSPVAKNLTKAPSSVPPPPPPPPPPPGTDGMPTWREKQRMANRDYESSSPRTSQRNANNLEDDTDQQYSNLPSKLYGTLKKDKKPFTYTPGGIDLSEIRSPRMAKRIIANQQDPGVAAKPKPPGALVQAEVHTPENRVPSQTIPTRQPVLPVMINQQPVLPPLSNPSYSTGPKLTPQKQKVDAYPTEYVDESYNTQRENTSRQLQGLNLANNEKDPYYFEPPEQYPKTLPPSHGIRHDLDSQEPRNFGQSRSFRVLQKITSTDESDAQKESYDNPEQLDETVIEPRYKGGNIPSYAFKILQEMTGSNEGEVPQSPSAVHPNRRASKTQMHVLDPQQPLPPKQFPHPEVPASQLPSEPEPKKYTGGSIPSRSFRMLQTMTGGDPEATGPEGTDF</sequence>
<accession>A0ABM1TGN8</accession>
<dbReference type="RefSeq" id="XP_013786722.1">
    <property type="nucleotide sequence ID" value="XM_013931268.2"/>
</dbReference>
<evidence type="ECO:0000313" key="4">
    <source>
        <dbReference type="RefSeq" id="XP_022255044.1"/>
    </source>
</evidence>
<feature type="compositionally biased region" description="Polar residues" evidence="1">
    <location>
        <begin position="166"/>
        <end position="179"/>
    </location>
</feature>
<reference evidence="3 4" key="1">
    <citation type="submission" date="2025-05" db="UniProtKB">
        <authorList>
            <consortium name="RefSeq"/>
        </authorList>
    </citation>
    <scope>IDENTIFICATION</scope>
    <source>
        <tissue evidence="3 4">Muscle</tissue>
    </source>
</reference>
<feature type="compositionally biased region" description="Polar residues" evidence="1">
    <location>
        <begin position="248"/>
        <end position="263"/>
    </location>
</feature>
<feature type="compositionally biased region" description="Pro residues" evidence="1">
    <location>
        <begin position="337"/>
        <end position="348"/>
    </location>
</feature>
<feature type="region of interest" description="Disordered" evidence="1">
    <location>
        <begin position="158"/>
        <end position="182"/>
    </location>
</feature>
<feature type="region of interest" description="Disordered" evidence="1">
    <location>
        <begin position="307"/>
        <end position="394"/>
    </location>
</feature>
<evidence type="ECO:0000313" key="2">
    <source>
        <dbReference type="Proteomes" id="UP000694941"/>
    </source>
</evidence>
<keyword evidence="2" id="KW-1185">Reference proteome</keyword>
<protein>
    <submittedName>
        <fullName evidence="3 4">WAS/WASL-interacting protein family member 2-like</fullName>
    </submittedName>
</protein>
<feature type="region of interest" description="Disordered" evidence="1">
    <location>
        <begin position="1"/>
        <end position="77"/>
    </location>
</feature>
<evidence type="ECO:0000256" key="1">
    <source>
        <dbReference type="SAM" id="MobiDB-lite"/>
    </source>
</evidence>
<dbReference type="RefSeq" id="XP_022255045.1">
    <property type="nucleotide sequence ID" value="XM_022399337.1"/>
</dbReference>
<gene>
    <name evidence="3 4 5" type="primary">LOC106470702</name>
</gene>
<dbReference type="GeneID" id="106470702"/>
<organism evidence="2 4">
    <name type="scientific">Limulus polyphemus</name>
    <name type="common">Atlantic horseshoe crab</name>
    <dbReference type="NCBI Taxonomy" id="6850"/>
    <lineage>
        <taxon>Eukaryota</taxon>
        <taxon>Metazoa</taxon>
        <taxon>Ecdysozoa</taxon>
        <taxon>Arthropoda</taxon>
        <taxon>Chelicerata</taxon>
        <taxon>Merostomata</taxon>
        <taxon>Xiphosura</taxon>
        <taxon>Limulidae</taxon>
        <taxon>Limulus</taxon>
    </lineage>
</organism>
<proteinExistence type="predicted"/>
<evidence type="ECO:0000313" key="3">
    <source>
        <dbReference type="RefSeq" id="XP_013786722.1"/>
    </source>
</evidence>
<name>A0ABM1TGN8_LIMPO</name>
<feature type="compositionally biased region" description="Polar residues" evidence="1">
    <location>
        <begin position="48"/>
        <end position="60"/>
    </location>
</feature>
<dbReference type="RefSeq" id="XP_022255044.1">
    <property type="nucleotide sequence ID" value="XM_022399336.1"/>
</dbReference>
<feature type="compositionally biased region" description="Pro residues" evidence="1">
    <location>
        <begin position="15"/>
        <end position="28"/>
    </location>
</feature>